<dbReference type="RefSeq" id="WP_171608914.1">
    <property type="nucleotide sequence ID" value="NZ_WHPF01000011.1"/>
</dbReference>
<gene>
    <name evidence="4" type="ORF">GD597_16010</name>
</gene>
<accession>A0A8J8FH69</accession>
<dbReference type="Pfam" id="PF00011">
    <property type="entry name" value="HSP20"/>
    <property type="match status" value="1"/>
</dbReference>
<sequence>MNGRCNHAGFAPGHHRKAHHFAGPAFGPGFRRPKYNVPVNIEEKEQYFEVTVYATGFAKENIKLSVTEDVLYITGTRTIDENATPNFTKQEFPVKSFERVIALNNQVDAVGISATQQNGVLVIMLPKTAAAQTPAQEITIA</sequence>
<keyword evidence="5" id="KW-1185">Reference proteome</keyword>
<dbReference type="EMBL" id="WHPF01000011">
    <property type="protein sequence ID" value="NNV56978.1"/>
    <property type="molecule type" value="Genomic_DNA"/>
</dbReference>
<evidence type="ECO:0000256" key="1">
    <source>
        <dbReference type="PROSITE-ProRule" id="PRU00285"/>
    </source>
</evidence>
<evidence type="ECO:0000256" key="2">
    <source>
        <dbReference type="RuleBase" id="RU003616"/>
    </source>
</evidence>
<reference evidence="4" key="1">
    <citation type="submission" date="2019-10" db="EMBL/GenBank/DDBJ databases">
        <title>Draft genome sequence of Panacibacter sp. KCS-6.</title>
        <authorList>
            <person name="Yim K.J."/>
        </authorList>
    </citation>
    <scope>NUCLEOTIDE SEQUENCE</scope>
    <source>
        <strain evidence="4">KCS-6</strain>
    </source>
</reference>
<evidence type="ECO:0000259" key="3">
    <source>
        <dbReference type="PROSITE" id="PS01031"/>
    </source>
</evidence>
<dbReference type="InterPro" id="IPR002068">
    <property type="entry name" value="A-crystallin/Hsp20_dom"/>
</dbReference>
<name>A0A8J8FH69_9BACT</name>
<feature type="domain" description="SHSP" evidence="3">
    <location>
        <begin position="30"/>
        <end position="141"/>
    </location>
</feature>
<dbReference type="InterPro" id="IPR008978">
    <property type="entry name" value="HSP20-like_chaperone"/>
</dbReference>
<dbReference type="InterPro" id="IPR031107">
    <property type="entry name" value="Small_HSP"/>
</dbReference>
<dbReference type="PANTHER" id="PTHR11527">
    <property type="entry name" value="HEAT-SHOCK PROTEIN 20 FAMILY MEMBER"/>
    <property type="match status" value="1"/>
</dbReference>
<organism evidence="4 5">
    <name type="scientific">Limnovirga soli</name>
    <dbReference type="NCBI Taxonomy" id="2656915"/>
    <lineage>
        <taxon>Bacteria</taxon>
        <taxon>Pseudomonadati</taxon>
        <taxon>Bacteroidota</taxon>
        <taxon>Chitinophagia</taxon>
        <taxon>Chitinophagales</taxon>
        <taxon>Chitinophagaceae</taxon>
        <taxon>Limnovirga</taxon>
    </lineage>
</organism>
<comment type="caution">
    <text evidence="4">The sequence shown here is derived from an EMBL/GenBank/DDBJ whole genome shotgun (WGS) entry which is preliminary data.</text>
</comment>
<dbReference type="PROSITE" id="PS01031">
    <property type="entry name" value="SHSP"/>
    <property type="match status" value="1"/>
</dbReference>
<protein>
    <submittedName>
        <fullName evidence="4">Hsp20 family protein</fullName>
    </submittedName>
</protein>
<dbReference type="Gene3D" id="2.60.40.790">
    <property type="match status" value="1"/>
</dbReference>
<dbReference type="Proteomes" id="UP000598971">
    <property type="component" value="Unassembled WGS sequence"/>
</dbReference>
<dbReference type="SUPFAM" id="SSF49764">
    <property type="entry name" value="HSP20-like chaperones"/>
    <property type="match status" value="1"/>
</dbReference>
<evidence type="ECO:0000313" key="4">
    <source>
        <dbReference type="EMBL" id="NNV56978.1"/>
    </source>
</evidence>
<evidence type="ECO:0000313" key="5">
    <source>
        <dbReference type="Proteomes" id="UP000598971"/>
    </source>
</evidence>
<comment type="similarity">
    <text evidence="1 2">Belongs to the small heat shock protein (HSP20) family.</text>
</comment>
<dbReference type="AlphaFoldDB" id="A0A8J8FH69"/>
<proteinExistence type="inferred from homology"/>
<dbReference type="CDD" id="cd06464">
    <property type="entry name" value="ACD_sHsps-like"/>
    <property type="match status" value="1"/>
</dbReference>